<dbReference type="RefSeq" id="WP_120214307.1">
    <property type="nucleotide sequence ID" value="NZ_BMCW01000008.1"/>
</dbReference>
<proteinExistence type="predicted"/>
<evidence type="ECO:0000259" key="2">
    <source>
        <dbReference type="Pfam" id="PF03544"/>
    </source>
</evidence>
<dbReference type="AlphaFoldDB" id="A0A420CXL1"/>
<keyword evidence="6" id="KW-1185">Reference proteome</keyword>
<feature type="region of interest" description="Disordered" evidence="1">
    <location>
        <begin position="151"/>
        <end position="191"/>
    </location>
</feature>
<dbReference type="Gene3D" id="3.30.1150.10">
    <property type="match status" value="1"/>
</dbReference>
<reference evidence="3" key="4">
    <citation type="submission" date="2024-05" db="EMBL/GenBank/DDBJ databases">
        <authorList>
            <person name="Sun Q."/>
            <person name="Sedlacek I."/>
        </authorList>
    </citation>
    <scope>NUCLEOTIDE SEQUENCE</scope>
    <source>
        <strain evidence="3">CCM 8490</strain>
    </source>
</reference>
<evidence type="ECO:0000313" key="3">
    <source>
        <dbReference type="EMBL" id="GGG65523.1"/>
    </source>
</evidence>
<reference evidence="4 5" key="2">
    <citation type="submission" date="2018-09" db="EMBL/GenBank/DDBJ databases">
        <title>Genomic Encyclopedia of Archaeal and Bacterial Type Strains, Phase II (KMG-II): from individual species to whole genera.</title>
        <authorList>
            <person name="Goeker M."/>
        </authorList>
    </citation>
    <scope>NUCLEOTIDE SEQUENCE [LARGE SCALE GENOMIC DNA]</scope>
    <source>
        <strain evidence="4 5">DSM 27620</strain>
    </source>
</reference>
<name>A0A420CXL1_9FLAO</name>
<reference evidence="6" key="3">
    <citation type="journal article" date="2019" name="Int. J. Syst. Evol. Microbiol.">
        <title>The Global Catalogue of Microorganisms (GCM) 10K type strain sequencing project: providing services to taxonomists for standard genome sequencing and annotation.</title>
        <authorList>
            <consortium name="The Broad Institute Genomics Platform"/>
            <consortium name="The Broad Institute Genome Sequencing Center for Infectious Disease"/>
            <person name="Wu L."/>
            <person name="Ma J."/>
        </authorList>
    </citation>
    <scope>NUCLEOTIDE SEQUENCE [LARGE SCALE GENOMIC DNA]</scope>
    <source>
        <strain evidence="6">CCM 8490</strain>
    </source>
</reference>
<protein>
    <recommendedName>
        <fullName evidence="2">TonB C-terminal domain-containing protein</fullName>
    </recommendedName>
</protein>
<dbReference type="Proteomes" id="UP000658202">
    <property type="component" value="Unassembled WGS sequence"/>
</dbReference>
<comment type="caution">
    <text evidence="4">The sequence shown here is derived from an EMBL/GenBank/DDBJ whole genome shotgun (WGS) entry which is preliminary data.</text>
</comment>
<evidence type="ECO:0000256" key="1">
    <source>
        <dbReference type="SAM" id="MobiDB-lite"/>
    </source>
</evidence>
<dbReference type="SUPFAM" id="SSF74653">
    <property type="entry name" value="TolA/TonB C-terminal domain"/>
    <property type="match status" value="1"/>
</dbReference>
<reference evidence="3" key="1">
    <citation type="journal article" date="2014" name="Int. J. Syst. Evol. Microbiol.">
        <title>Complete genome of a new Firmicutes species belonging to the dominant human colonic microbiota ('Ruminococcus bicirculans') reveals two chromosomes and a selective capacity to utilize plant glucans.</title>
        <authorList>
            <consortium name="NISC Comparative Sequencing Program"/>
            <person name="Wegmann U."/>
            <person name="Louis P."/>
            <person name="Goesmann A."/>
            <person name="Henrissat B."/>
            <person name="Duncan S.H."/>
            <person name="Flint H.J."/>
        </authorList>
    </citation>
    <scope>NUCLEOTIDE SEQUENCE</scope>
    <source>
        <strain evidence="3">CCM 8490</strain>
    </source>
</reference>
<dbReference type="InterPro" id="IPR037682">
    <property type="entry name" value="TonB_C"/>
</dbReference>
<gene>
    <name evidence="4" type="ORF">BXY58_2732</name>
    <name evidence="3" type="ORF">GCM10007332_30060</name>
</gene>
<feature type="domain" description="TonB C-terminal" evidence="2">
    <location>
        <begin position="237"/>
        <end position="295"/>
    </location>
</feature>
<sequence>MKTKILFMLLLFFINLCFGQEKWIGEWTQMDCFRGIYYKVGSSKYSNKGDYQWWIKFKSTYNKNVHFNYSWDLSGDAFEENGPNNRITIQSNSEISNSGTERFTKNSREHWIIKINNVCFGETAFSCGNSSSRDMCYAECDNGTPNIPTNCNNKGSNNHNGNNNLENAQNSNNISQSNSNSKNYNNYNNPSINNSQKAEIYETVDEIPNFPGGINAFRQKAAANFDTSDIAGSGKAKTEVTFLVEKDGTISNIQASGNNLQLNDAASRAVSLVKEKWTPAKLNGNIVKYRFRIPFAIDLESEVVTNNKPNQQNGTTIRYEGDYKIETIFNSGKVTEVKATNTKTGKLIIHQFYDENEKPKEVITYYENGNKRSHAYFIDGKINSYKENDGHGNFIEKPIPQ</sequence>
<dbReference type="Pfam" id="PF03544">
    <property type="entry name" value="TonB_C"/>
    <property type="match status" value="1"/>
</dbReference>
<accession>A0A420CXL1</accession>
<dbReference type="GO" id="GO:0055085">
    <property type="term" value="P:transmembrane transport"/>
    <property type="evidence" value="ECO:0007669"/>
    <property type="project" value="InterPro"/>
</dbReference>
<evidence type="ECO:0000313" key="6">
    <source>
        <dbReference type="Proteomes" id="UP000658202"/>
    </source>
</evidence>
<dbReference type="EMBL" id="BMCW01000008">
    <property type="protein sequence ID" value="GGG65523.1"/>
    <property type="molecule type" value="Genomic_DNA"/>
</dbReference>
<dbReference type="EMBL" id="RAQH01000008">
    <property type="protein sequence ID" value="RKE83180.1"/>
    <property type="molecule type" value="Genomic_DNA"/>
</dbReference>
<evidence type="ECO:0000313" key="5">
    <source>
        <dbReference type="Proteomes" id="UP000285906"/>
    </source>
</evidence>
<dbReference type="Proteomes" id="UP000285906">
    <property type="component" value="Unassembled WGS sequence"/>
</dbReference>
<organism evidence="4 5">
    <name type="scientific">Epilithonimonas arachidiradicis</name>
    <dbReference type="NCBI Taxonomy" id="1617282"/>
    <lineage>
        <taxon>Bacteria</taxon>
        <taxon>Pseudomonadati</taxon>
        <taxon>Bacteroidota</taxon>
        <taxon>Flavobacteriia</taxon>
        <taxon>Flavobacteriales</taxon>
        <taxon>Weeksellaceae</taxon>
        <taxon>Chryseobacterium group</taxon>
        <taxon>Epilithonimonas</taxon>
    </lineage>
</organism>
<evidence type="ECO:0000313" key="4">
    <source>
        <dbReference type="EMBL" id="RKE83180.1"/>
    </source>
</evidence>
<dbReference type="OrthoDB" id="1095452at2"/>